<protein>
    <submittedName>
        <fullName evidence="1">Family 43 glycosylhydrolase</fullName>
    </submittedName>
</protein>
<sequence length="475" mass="52486">MKKSLNMLLVVVLVAILLPLNQTPAWAAPQTIANGTAWKDVNNASLQAHAGSILKVGDTYYWYGEDKIHNSANFKAVTVYSSTNLKNWTWRSYALTTASDPELQSAKIERPKVIYNESTQQYVMWAHYEDGAGYTLARVAVATSPTPTGPFTYRGSFRPNENASRDMTLFKDTDGQAYLVSSSNNNYDLLMYRLTPDYLGIAQQMNTVYQGAHREAPAIAKKGSTYYLITSGASGWYPNQAMYSTATNLNGPWSELKPLGNSSTFYTQPAFIFPVQGSSATSYVYVGDRWNPSTLGDSRYVWLPLTLNGTTASLDYYDSISLDAATGAVNGISNGTLLSQGKTATAQTQLAASPATYANDGNYQSKWVASGATWPHWWKVDLGAVNNIKNVQISWYMVNGSEAFYKYKIETSTDNVNWTVALDRTGNTTYGFTSDTLSAQARYVRINLVDADLWNNPGNWYTPQLWEVKVFGSGL</sequence>
<evidence type="ECO:0000313" key="2">
    <source>
        <dbReference type="Proteomes" id="UP001380953"/>
    </source>
</evidence>
<comment type="caution">
    <text evidence="1">The sequence shown here is derived from an EMBL/GenBank/DDBJ whole genome shotgun (WGS) entry which is preliminary data.</text>
</comment>
<dbReference type="Proteomes" id="UP001380953">
    <property type="component" value="Unassembled WGS sequence"/>
</dbReference>
<proteinExistence type="predicted"/>
<reference evidence="1" key="1">
    <citation type="submission" date="2024-03" db="EMBL/GenBank/DDBJ databases">
        <title>Whole genome sequecning of epiphytes from Marcgravia umbellata leaves.</title>
        <authorList>
            <person name="Kumar G."/>
            <person name="Savka M.A."/>
        </authorList>
    </citation>
    <scope>NUCLEOTIDE SEQUENCE</scope>
    <source>
        <strain evidence="1">RIT_BL5</strain>
    </source>
</reference>
<accession>A0ACC6PIG1</accession>
<evidence type="ECO:0000313" key="1">
    <source>
        <dbReference type="EMBL" id="MEJ8306689.1"/>
    </source>
</evidence>
<gene>
    <name evidence="1" type="ORF">WKI47_22490</name>
</gene>
<keyword evidence="2" id="KW-1185">Reference proteome</keyword>
<organism evidence="1 2">
    <name type="scientific">Saccharibacillus sacchari</name>
    <dbReference type="NCBI Taxonomy" id="456493"/>
    <lineage>
        <taxon>Bacteria</taxon>
        <taxon>Bacillati</taxon>
        <taxon>Bacillota</taxon>
        <taxon>Bacilli</taxon>
        <taxon>Bacillales</taxon>
        <taxon>Paenibacillaceae</taxon>
        <taxon>Saccharibacillus</taxon>
    </lineage>
</organism>
<dbReference type="EMBL" id="JBBKAR010000056">
    <property type="protein sequence ID" value="MEJ8306689.1"/>
    <property type="molecule type" value="Genomic_DNA"/>
</dbReference>
<name>A0ACC6PIG1_9BACL</name>